<sequence length="123" mass="14616">YENNEQEQTEFIECVTNAVDEMENIIVRYMRKTFNRHIHSQHKDALNRFNNEEDVQNENKEMIYHESNDVETSTSGSATTPVTVITSLEEDLNIFLKQLIINQKGKIEKIEQECDTKYFFKYD</sequence>
<dbReference type="EMBL" id="CAJVQB010003842">
    <property type="protein sequence ID" value="CAG8619462.1"/>
    <property type="molecule type" value="Genomic_DNA"/>
</dbReference>
<proteinExistence type="predicted"/>
<dbReference type="Proteomes" id="UP000789901">
    <property type="component" value="Unassembled WGS sequence"/>
</dbReference>
<gene>
    <name evidence="1" type="ORF">GMARGA_LOCUS7768</name>
</gene>
<evidence type="ECO:0000313" key="2">
    <source>
        <dbReference type="Proteomes" id="UP000789901"/>
    </source>
</evidence>
<reference evidence="1 2" key="1">
    <citation type="submission" date="2021-06" db="EMBL/GenBank/DDBJ databases">
        <authorList>
            <person name="Kallberg Y."/>
            <person name="Tangrot J."/>
            <person name="Rosling A."/>
        </authorList>
    </citation>
    <scope>NUCLEOTIDE SEQUENCE [LARGE SCALE GENOMIC DNA]</scope>
    <source>
        <strain evidence="1 2">120-4 pot B 10/14</strain>
    </source>
</reference>
<accession>A0ABN7UMV1</accession>
<organism evidence="1 2">
    <name type="scientific">Gigaspora margarita</name>
    <dbReference type="NCBI Taxonomy" id="4874"/>
    <lineage>
        <taxon>Eukaryota</taxon>
        <taxon>Fungi</taxon>
        <taxon>Fungi incertae sedis</taxon>
        <taxon>Mucoromycota</taxon>
        <taxon>Glomeromycotina</taxon>
        <taxon>Glomeromycetes</taxon>
        <taxon>Diversisporales</taxon>
        <taxon>Gigasporaceae</taxon>
        <taxon>Gigaspora</taxon>
    </lineage>
</organism>
<name>A0ABN7UMV1_GIGMA</name>
<feature type="non-terminal residue" evidence="1">
    <location>
        <position position="1"/>
    </location>
</feature>
<protein>
    <submittedName>
        <fullName evidence="1">3914_t:CDS:1</fullName>
    </submittedName>
</protein>
<comment type="caution">
    <text evidence="1">The sequence shown here is derived from an EMBL/GenBank/DDBJ whole genome shotgun (WGS) entry which is preliminary data.</text>
</comment>
<evidence type="ECO:0000313" key="1">
    <source>
        <dbReference type="EMBL" id="CAG8619462.1"/>
    </source>
</evidence>
<keyword evidence="2" id="KW-1185">Reference proteome</keyword>